<sequence length="17" mass="1884">MVKMINCVWATCSVSPD</sequence>
<evidence type="ECO:0000313" key="2">
    <source>
        <dbReference type="WBParaSite" id="nRc.2.0.1.t27293-RA"/>
    </source>
</evidence>
<name>A0A915JMF9_ROMCU</name>
<organism evidence="1 2">
    <name type="scientific">Romanomermis culicivorax</name>
    <name type="common">Nematode worm</name>
    <dbReference type="NCBI Taxonomy" id="13658"/>
    <lineage>
        <taxon>Eukaryota</taxon>
        <taxon>Metazoa</taxon>
        <taxon>Ecdysozoa</taxon>
        <taxon>Nematoda</taxon>
        <taxon>Enoplea</taxon>
        <taxon>Dorylaimia</taxon>
        <taxon>Mermithida</taxon>
        <taxon>Mermithoidea</taxon>
        <taxon>Mermithidae</taxon>
        <taxon>Romanomermis</taxon>
    </lineage>
</organism>
<protein>
    <submittedName>
        <fullName evidence="2">Uncharacterized protein</fullName>
    </submittedName>
</protein>
<proteinExistence type="predicted"/>
<reference evidence="2" key="1">
    <citation type="submission" date="2022-11" db="UniProtKB">
        <authorList>
            <consortium name="WormBaseParasite"/>
        </authorList>
    </citation>
    <scope>IDENTIFICATION</scope>
</reference>
<keyword evidence="1" id="KW-1185">Reference proteome</keyword>
<dbReference type="Proteomes" id="UP000887565">
    <property type="component" value="Unplaced"/>
</dbReference>
<accession>A0A915JMF9</accession>
<dbReference type="AlphaFoldDB" id="A0A915JMF9"/>
<evidence type="ECO:0000313" key="1">
    <source>
        <dbReference type="Proteomes" id="UP000887565"/>
    </source>
</evidence>
<dbReference type="WBParaSite" id="nRc.2.0.1.t27293-RA">
    <property type="protein sequence ID" value="nRc.2.0.1.t27293-RA"/>
    <property type="gene ID" value="nRc.2.0.1.g27293"/>
</dbReference>